<dbReference type="OrthoDB" id="9805976at2"/>
<evidence type="ECO:0000256" key="1">
    <source>
        <dbReference type="ARBA" id="ARBA00022630"/>
    </source>
</evidence>
<dbReference type="EMBL" id="CP003108">
    <property type="protein sequence ID" value="AET69644.1"/>
    <property type="molecule type" value="Genomic_DNA"/>
</dbReference>
<dbReference type="InterPro" id="IPR029039">
    <property type="entry name" value="Flavoprotein-like_sf"/>
</dbReference>
<dbReference type="HOGENOM" id="CLU_050993_0_1_9"/>
<dbReference type="Pfam" id="PF03358">
    <property type="entry name" value="FMN_red"/>
    <property type="match status" value="1"/>
</dbReference>
<protein>
    <submittedName>
        <fullName evidence="4">NADPH-dependent FMN reductase</fullName>
    </submittedName>
</protein>
<dbReference type="KEGG" id="dor:Desor_4208"/>
<gene>
    <name evidence="4" type="ordered locus">Desor_4208</name>
</gene>
<reference evidence="5" key="1">
    <citation type="submission" date="2011-11" db="EMBL/GenBank/DDBJ databases">
        <title>Complete sequence of Desulfosporosinus orientis DSM 765.</title>
        <authorList>
            <person name="Lucas S."/>
            <person name="Han J."/>
            <person name="Lapidus A."/>
            <person name="Cheng J.-F."/>
            <person name="Goodwin L."/>
            <person name="Pitluck S."/>
            <person name="Peters L."/>
            <person name="Ovchinnikova G."/>
            <person name="Teshima H."/>
            <person name="Detter J.C."/>
            <person name="Han C."/>
            <person name="Tapia R."/>
            <person name="Land M."/>
            <person name="Hauser L."/>
            <person name="Kyrpides N."/>
            <person name="Ivanova N."/>
            <person name="Pagani I."/>
            <person name="Pester M."/>
            <person name="Spring S."/>
            <person name="Ollivier B."/>
            <person name="Rattei T."/>
            <person name="Klenk H.-P."/>
            <person name="Wagner M."/>
            <person name="Loy A."/>
            <person name="Woyke T."/>
        </authorList>
    </citation>
    <scope>NUCLEOTIDE SEQUENCE [LARGE SCALE GENOMIC DNA]</scope>
    <source>
        <strain evidence="5">ATCC 19365 / DSM 765 / NCIMB 8382 / VKM B-1628</strain>
    </source>
</reference>
<reference evidence="4 5" key="2">
    <citation type="journal article" date="2012" name="J. Bacteriol.">
        <title>Complete genome sequences of Desulfosporosinus orientis DSM765T, Desulfosporosinus youngiae DSM17734T, Desulfosporosinus meridiei DSM13257T, and Desulfosporosinus acidiphilus DSM22704T.</title>
        <authorList>
            <person name="Pester M."/>
            <person name="Brambilla E."/>
            <person name="Alazard D."/>
            <person name="Rattei T."/>
            <person name="Weinmaier T."/>
            <person name="Han J."/>
            <person name="Lucas S."/>
            <person name="Lapidus A."/>
            <person name="Cheng J.F."/>
            <person name="Goodwin L."/>
            <person name="Pitluck S."/>
            <person name="Peters L."/>
            <person name="Ovchinnikova G."/>
            <person name="Teshima H."/>
            <person name="Detter J.C."/>
            <person name="Han C.S."/>
            <person name="Tapia R."/>
            <person name="Land M.L."/>
            <person name="Hauser L."/>
            <person name="Kyrpides N.C."/>
            <person name="Ivanova N.N."/>
            <person name="Pagani I."/>
            <person name="Huntmann M."/>
            <person name="Wei C.L."/>
            <person name="Davenport K.W."/>
            <person name="Daligault H."/>
            <person name="Chain P.S."/>
            <person name="Chen A."/>
            <person name="Mavromatis K."/>
            <person name="Markowitz V."/>
            <person name="Szeto E."/>
            <person name="Mikhailova N."/>
            <person name="Pati A."/>
            <person name="Wagner M."/>
            <person name="Woyke T."/>
            <person name="Ollivier B."/>
            <person name="Klenk H.P."/>
            <person name="Spring S."/>
            <person name="Loy A."/>
        </authorList>
    </citation>
    <scope>NUCLEOTIDE SEQUENCE [LARGE SCALE GENOMIC DNA]</scope>
    <source>
        <strain evidence="5">ATCC 19365 / DSM 765 / NCIMB 8382 / VKM B-1628</strain>
    </source>
</reference>
<dbReference type="InterPro" id="IPR005025">
    <property type="entry name" value="FMN_Rdtase-like_dom"/>
</dbReference>
<dbReference type="SUPFAM" id="SSF52218">
    <property type="entry name" value="Flavoproteins"/>
    <property type="match status" value="1"/>
</dbReference>
<evidence type="ECO:0000259" key="3">
    <source>
        <dbReference type="Pfam" id="PF03358"/>
    </source>
</evidence>
<evidence type="ECO:0000313" key="5">
    <source>
        <dbReference type="Proteomes" id="UP000006346"/>
    </source>
</evidence>
<keyword evidence="5" id="KW-1185">Reference proteome</keyword>
<proteinExistence type="predicted"/>
<dbReference type="Proteomes" id="UP000006346">
    <property type="component" value="Chromosome"/>
</dbReference>
<dbReference type="AlphaFoldDB" id="G7WHT2"/>
<evidence type="ECO:0000313" key="4">
    <source>
        <dbReference type="EMBL" id="AET69644.1"/>
    </source>
</evidence>
<dbReference type="GO" id="GO:0016491">
    <property type="term" value="F:oxidoreductase activity"/>
    <property type="evidence" value="ECO:0007669"/>
    <property type="project" value="InterPro"/>
</dbReference>
<dbReference type="eggNOG" id="COG0655">
    <property type="taxonomic scope" value="Bacteria"/>
</dbReference>
<dbReference type="PANTHER" id="PTHR43278">
    <property type="entry name" value="NAD(P)H-DEPENDENT FMN-CONTAINING OXIDOREDUCTASE YWQN-RELATED"/>
    <property type="match status" value="1"/>
</dbReference>
<feature type="domain" description="NADPH-dependent FMN reductase-like" evidence="3">
    <location>
        <begin position="3"/>
        <end position="124"/>
    </location>
</feature>
<dbReference type="InterPro" id="IPR051796">
    <property type="entry name" value="ISF_SsuE-like"/>
</dbReference>
<dbReference type="PANTHER" id="PTHR43278:SF1">
    <property type="entry name" value="IRON-SULFUR FLAVOPROTEIN MJ1083"/>
    <property type="match status" value="1"/>
</dbReference>
<evidence type="ECO:0000256" key="2">
    <source>
        <dbReference type="ARBA" id="ARBA00022643"/>
    </source>
</evidence>
<dbReference type="PATRIC" id="fig|768706.3.peg.4267"/>
<sequence>MKKILGIISSRRKIANGEILLKEACSAGEEDYQLELIRLPDLKLEPCKGCYSCLIPGKLCPLGDDLYYLADKIKAADGVIISSPCYVLGPAAITKLLSDRTIALARLLDDFWGKPCVIIGTAGIKEWEGYTMSALMMMARSIGLDVKDAHMFIGALPGEAVEIEGALPRIRQLGKALFGEKRGAENGQCPTCWSDLWKFPKPNMAVCPICGQEASLIINDSSLVWEYGPSGPRLGYEQLKKHFQEWLPEKAQEYGLRRKELELVRNKYKNQGQWLTPRT</sequence>
<dbReference type="STRING" id="768706.Desor_4208"/>
<accession>G7WHT2</accession>
<name>G7WHT2_DESOD</name>
<dbReference type="RefSeq" id="WP_014186451.1">
    <property type="nucleotide sequence ID" value="NC_016584.1"/>
</dbReference>
<keyword evidence="2" id="KW-0288">FMN</keyword>
<organism evidence="4 5">
    <name type="scientific">Desulfosporosinus orientis (strain ATCC 19365 / DSM 765 / NCIMB 8382 / VKM B-1628 / Singapore I)</name>
    <name type="common">Desulfotomaculum orientis</name>
    <dbReference type="NCBI Taxonomy" id="768706"/>
    <lineage>
        <taxon>Bacteria</taxon>
        <taxon>Bacillati</taxon>
        <taxon>Bacillota</taxon>
        <taxon>Clostridia</taxon>
        <taxon>Eubacteriales</taxon>
        <taxon>Desulfitobacteriaceae</taxon>
        <taxon>Desulfosporosinus</taxon>
    </lineage>
</organism>
<keyword evidence="1" id="KW-0285">Flavoprotein</keyword>
<dbReference type="Gene3D" id="3.40.50.360">
    <property type="match status" value="1"/>
</dbReference>